<organism evidence="2 3">
    <name type="scientific">Elysia marginata</name>
    <dbReference type="NCBI Taxonomy" id="1093978"/>
    <lineage>
        <taxon>Eukaryota</taxon>
        <taxon>Metazoa</taxon>
        <taxon>Spiralia</taxon>
        <taxon>Lophotrochozoa</taxon>
        <taxon>Mollusca</taxon>
        <taxon>Gastropoda</taxon>
        <taxon>Heterobranchia</taxon>
        <taxon>Euthyneura</taxon>
        <taxon>Panpulmonata</taxon>
        <taxon>Sacoglossa</taxon>
        <taxon>Placobranchoidea</taxon>
        <taxon>Plakobranchidae</taxon>
        <taxon>Elysia</taxon>
    </lineage>
</organism>
<feature type="region of interest" description="Disordered" evidence="1">
    <location>
        <begin position="1"/>
        <end position="73"/>
    </location>
</feature>
<feature type="compositionally biased region" description="Basic and acidic residues" evidence="1">
    <location>
        <begin position="40"/>
        <end position="59"/>
    </location>
</feature>
<comment type="caution">
    <text evidence="2">The sequence shown here is derived from an EMBL/GenBank/DDBJ whole genome shotgun (WGS) entry which is preliminary data.</text>
</comment>
<feature type="compositionally biased region" description="Polar residues" evidence="1">
    <location>
        <begin position="99"/>
        <end position="121"/>
    </location>
</feature>
<feature type="compositionally biased region" description="Low complexity" evidence="1">
    <location>
        <begin position="301"/>
        <end position="317"/>
    </location>
</feature>
<keyword evidence="3" id="KW-1185">Reference proteome</keyword>
<dbReference type="EMBL" id="BMAT01006041">
    <property type="protein sequence ID" value="GFS04918.1"/>
    <property type="molecule type" value="Genomic_DNA"/>
</dbReference>
<accession>A0AAV4I3D8</accession>
<dbReference type="AlphaFoldDB" id="A0AAV4I3D8"/>
<evidence type="ECO:0008006" key="4">
    <source>
        <dbReference type="Google" id="ProtNLM"/>
    </source>
</evidence>
<proteinExistence type="predicted"/>
<evidence type="ECO:0000256" key="1">
    <source>
        <dbReference type="SAM" id="MobiDB-lite"/>
    </source>
</evidence>
<feature type="compositionally biased region" description="Polar residues" evidence="1">
    <location>
        <begin position="280"/>
        <end position="300"/>
    </location>
</feature>
<evidence type="ECO:0000313" key="2">
    <source>
        <dbReference type="EMBL" id="GFS04918.1"/>
    </source>
</evidence>
<protein>
    <recommendedName>
        <fullName evidence="4">Shugoshin C-terminal domain-containing protein</fullName>
    </recommendedName>
</protein>
<dbReference type="Proteomes" id="UP000762676">
    <property type="component" value="Unassembled WGS sequence"/>
</dbReference>
<evidence type="ECO:0000313" key="3">
    <source>
        <dbReference type="Proteomes" id="UP000762676"/>
    </source>
</evidence>
<name>A0AAV4I3D8_9GAST</name>
<gene>
    <name evidence="2" type="ORF">ElyMa_002924800</name>
</gene>
<reference evidence="2 3" key="1">
    <citation type="journal article" date="2021" name="Elife">
        <title>Chloroplast acquisition without the gene transfer in kleptoplastic sea slugs, Plakobranchus ocellatus.</title>
        <authorList>
            <person name="Maeda T."/>
            <person name="Takahashi S."/>
            <person name="Yoshida T."/>
            <person name="Shimamura S."/>
            <person name="Takaki Y."/>
            <person name="Nagai Y."/>
            <person name="Toyoda A."/>
            <person name="Suzuki Y."/>
            <person name="Arimoto A."/>
            <person name="Ishii H."/>
            <person name="Satoh N."/>
            <person name="Nishiyama T."/>
            <person name="Hasebe M."/>
            <person name="Maruyama T."/>
            <person name="Minagawa J."/>
            <person name="Obokata J."/>
            <person name="Shigenobu S."/>
        </authorList>
    </citation>
    <scope>NUCLEOTIDE SEQUENCE [LARGE SCALE GENOMIC DNA]</scope>
</reference>
<sequence length="366" mass="40017">MLSAKRKNDTPSASPDDSPNDSRTEEDLLNISDNSINFESKTRQDVHSDMWQQRPDRIPNQRPEALSPGFVDPKNVAVEDDKTLQNGESATVSLTVISTAGNTADASANTTVGTEDSNPTSDLPIISPPTQTSERAISNKAIRSSGSFSSNNDSKKKKPQHVPASLSYEIKENKSGAVSPRARLRREERRSNSLDVPSIRIRSEDDSSDEDRNLSRSRSKLSNDSFDTSVTEKPVEKNVYLQPQNSMTIEKHNKKGDSSSAVYEGEKCAKIPSNEKTNEPPRSNASYRGTQGCASANRNPSMQSGGSSSGKPSTSYSLDFPEPKTLSLSINHLDPNKRRRSQGEGNLVEDKLITSNSMSCLPDGRR</sequence>
<feature type="region of interest" description="Disordered" evidence="1">
    <location>
        <begin position="99"/>
        <end position="366"/>
    </location>
</feature>
<feature type="compositionally biased region" description="Basic and acidic residues" evidence="1">
    <location>
        <begin position="201"/>
        <end position="214"/>
    </location>
</feature>